<dbReference type="EMBL" id="QZKI01000008">
    <property type="protein sequence ID" value="RJP75028.1"/>
    <property type="molecule type" value="Genomic_DNA"/>
</dbReference>
<comment type="similarity">
    <text evidence="1">Belongs to the universal stress protein A family.</text>
</comment>
<feature type="compositionally biased region" description="Low complexity" evidence="2">
    <location>
        <begin position="181"/>
        <end position="191"/>
    </location>
</feature>
<evidence type="ECO:0000313" key="5">
    <source>
        <dbReference type="EMBL" id="RJP75028.1"/>
    </source>
</evidence>
<evidence type="ECO:0000256" key="1">
    <source>
        <dbReference type="ARBA" id="ARBA00008791"/>
    </source>
</evidence>
<dbReference type="PRINTS" id="PR01438">
    <property type="entry name" value="UNVRSLSTRESS"/>
</dbReference>
<evidence type="ECO:0000259" key="4">
    <source>
        <dbReference type="Pfam" id="PF00582"/>
    </source>
</evidence>
<accession>A0A419F8U2</accession>
<gene>
    <name evidence="5" type="ORF">C4532_01190</name>
</gene>
<dbReference type="SUPFAM" id="SSF52402">
    <property type="entry name" value="Adenine nucleotide alpha hydrolases-like"/>
    <property type="match status" value="1"/>
</dbReference>
<protein>
    <submittedName>
        <fullName evidence="5">Universal stress protein</fullName>
    </submittedName>
</protein>
<feature type="region of interest" description="Disordered" evidence="2">
    <location>
        <begin position="173"/>
        <end position="193"/>
    </location>
</feature>
<keyword evidence="3" id="KW-0812">Transmembrane</keyword>
<dbReference type="InterPro" id="IPR006015">
    <property type="entry name" value="Universal_stress_UspA"/>
</dbReference>
<sequence length="285" mass="30957">MSNRSEKRAKSAFIGCLIVAITLFHLGTPRHLMYLHVLLQALFFAPVSLAGFWFGKKGGLVAALAIAGVYIHHAITVMMPTSTLAVSNAIQIVLIFIVGLLTGTYADVRLGYQEAISKTSPPSTAALPSEQKLLVYLDESGAAMNAVRYVAHLFGRVPDVKVTLLSVRNRTSPELTGQNRAQRNAESSAQESSEHAVEKARELLFQSGFTDSRLEARVVEQTEGRISDVILMEQKAGNHSAIVIGRHNLSRAEEFLFGSVAVRLARQATCPVWVIDESLSIESAA</sequence>
<name>A0A419F8U2_9BACT</name>
<feature type="domain" description="UspA" evidence="4">
    <location>
        <begin position="131"/>
        <end position="275"/>
    </location>
</feature>
<dbReference type="InterPro" id="IPR014729">
    <property type="entry name" value="Rossmann-like_a/b/a_fold"/>
</dbReference>
<reference evidence="5 6" key="1">
    <citation type="journal article" date="2017" name="ISME J.">
        <title>Energy and carbon metabolisms in a deep terrestrial subsurface fluid microbial community.</title>
        <authorList>
            <person name="Momper L."/>
            <person name="Jungbluth S.P."/>
            <person name="Lee M.D."/>
            <person name="Amend J.P."/>
        </authorList>
    </citation>
    <scope>NUCLEOTIDE SEQUENCE [LARGE SCALE GENOMIC DNA]</scope>
    <source>
        <strain evidence="5">SURF_17</strain>
    </source>
</reference>
<dbReference type="PANTHER" id="PTHR46268:SF15">
    <property type="entry name" value="UNIVERSAL STRESS PROTEIN HP_0031"/>
    <property type="match status" value="1"/>
</dbReference>
<dbReference type="InterPro" id="IPR006016">
    <property type="entry name" value="UspA"/>
</dbReference>
<dbReference type="Proteomes" id="UP000285961">
    <property type="component" value="Unassembled WGS sequence"/>
</dbReference>
<proteinExistence type="inferred from homology"/>
<dbReference type="AlphaFoldDB" id="A0A419F8U2"/>
<dbReference type="Pfam" id="PF00582">
    <property type="entry name" value="Usp"/>
    <property type="match status" value="1"/>
</dbReference>
<dbReference type="Gene3D" id="3.40.50.620">
    <property type="entry name" value="HUPs"/>
    <property type="match status" value="1"/>
</dbReference>
<dbReference type="PANTHER" id="PTHR46268">
    <property type="entry name" value="STRESS RESPONSE PROTEIN NHAX"/>
    <property type="match status" value="1"/>
</dbReference>
<keyword evidence="3" id="KW-0472">Membrane</keyword>
<comment type="caution">
    <text evidence="5">The sequence shown here is derived from an EMBL/GenBank/DDBJ whole genome shotgun (WGS) entry which is preliminary data.</text>
</comment>
<dbReference type="CDD" id="cd00293">
    <property type="entry name" value="USP-like"/>
    <property type="match status" value="1"/>
</dbReference>
<feature type="transmembrane region" description="Helical" evidence="3">
    <location>
        <begin position="85"/>
        <end position="108"/>
    </location>
</feature>
<keyword evidence="3" id="KW-1133">Transmembrane helix</keyword>
<feature type="transmembrane region" description="Helical" evidence="3">
    <location>
        <begin position="12"/>
        <end position="28"/>
    </location>
</feature>
<evidence type="ECO:0000256" key="3">
    <source>
        <dbReference type="SAM" id="Phobius"/>
    </source>
</evidence>
<evidence type="ECO:0000313" key="6">
    <source>
        <dbReference type="Proteomes" id="UP000285961"/>
    </source>
</evidence>
<evidence type="ECO:0000256" key="2">
    <source>
        <dbReference type="SAM" id="MobiDB-lite"/>
    </source>
</evidence>
<organism evidence="5 6">
    <name type="scientific">Candidatus Abyssobacteria bacterium SURF_17</name>
    <dbReference type="NCBI Taxonomy" id="2093361"/>
    <lineage>
        <taxon>Bacteria</taxon>
        <taxon>Pseudomonadati</taxon>
        <taxon>Candidatus Hydrogenedentota</taxon>
        <taxon>Candidatus Abyssobacteria</taxon>
    </lineage>
</organism>